<sequence>MDIQRIIEGIRSNDAEENTMMIKSIYEHYGLLEYDVIEQIVPSIIYYLWKLPKFTEQKRFVMDLLQHTDHRMRKLVFKYVLDKWEEIQLVRMDKFYFLLKRLLEYYPLNKETIKELFDVTPNVSLKAYIVRCIIERLNDTGKCLDEEVEEFLAMFVSKCAPALLFSTKSLKFRKDIVMKYAKSKEVAKKNRAALYSMIK</sequence>
<proteinExistence type="predicted"/>
<dbReference type="AlphaFoldDB" id="A0A0B2UJF4"/>
<dbReference type="HOGENOM" id="CLU_1396301_0_0_1"/>
<dbReference type="InParanoid" id="A0A0B2UJF4"/>
<dbReference type="VEuPathDB" id="MicrosporidiaDB:M896_080840"/>
<dbReference type="OrthoDB" id="2019504at2759"/>
<evidence type="ECO:0000313" key="1">
    <source>
        <dbReference type="EMBL" id="KHN69349.1"/>
    </source>
</evidence>
<protein>
    <submittedName>
        <fullName evidence="1">Uncharacterized protein</fullName>
    </submittedName>
</protein>
<dbReference type="GeneID" id="26262124"/>
<comment type="caution">
    <text evidence="1">The sequence shown here is derived from an EMBL/GenBank/DDBJ whole genome shotgun (WGS) entry which is preliminary data.</text>
</comment>
<dbReference type="EMBL" id="JOKQ01000008">
    <property type="protein sequence ID" value="KHN69349.1"/>
    <property type="molecule type" value="Genomic_DNA"/>
</dbReference>
<name>A0A0B2UJF4_9MICR</name>
<gene>
    <name evidence="1" type="ORF">M896_080840</name>
</gene>
<reference evidence="1 2" key="1">
    <citation type="journal article" date="2014" name="MBio">
        <title>The Ordospora colligata genome; evolution of extreme reduction in microsporidia and host-to-parasite horizontal gene transfer.</title>
        <authorList>
            <person name="Pombert J.-F."/>
            <person name="Haag K.L."/>
            <person name="Beidas S."/>
            <person name="Ebert D."/>
            <person name="Keeling P.J."/>
        </authorList>
    </citation>
    <scope>NUCLEOTIDE SEQUENCE [LARGE SCALE GENOMIC DNA]</scope>
    <source>
        <strain evidence="1 2">OC4</strain>
    </source>
</reference>
<dbReference type="Proteomes" id="UP000031056">
    <property type="component" value="Unassembled WGS sequence"/>
</dbReference>
<organism evidence="1 2">
    <name type="scientific">Ordospora colligata OC4</name>
    <dbReference type="NCBI Taxonomy" id="1354746"/>
    <lineage>
        <taxon>Eukaryota</taxon>
        <taxon>Fungi</taxon>
        <taxon>Fungi incertae sedis</taxon>
        <taxon>Microsporidia</taxon>
        <taxon>Ordosporidae</taxon>
        <taxon>Ordospora</taxon>
    </lineage>
</organism>
<accession>A0A0B2UJF4</accession>
<dbReference type="RefSeq" id="XP_014563391.1">
    <property type="nucleotide sequence ID" value="XM_014707905.1"/>
</dbReference>
<evidence type="ECO:0000313" key="2">
    <source>
        <dbReference type="Proteomes" id="UP000031056"/>
    </source>
</evidence>
<keyword evidence="2" id="KW-1185">Reference proteome</keyword>